<dbReference type="CDD" id="cd01948">
    <property type="entry name" value="EAL"/>
    <property type="match status" value="1"/>
</dbReference>
<dbReference type="Pfam" id="PF00990">
    <property type="entry name" value="GGDEF"/>
    <property type="match status" value="1"/>
</dbReference>
<evidence type="ECO:0000313" key="3">
    <source>
        <dbReference type="EMBL" id="KXI29689.1"/>
    </source>
</evidence>
<dbReference type="Gene3D" id="3.20.20.450">
    <property type="entry name" value="EAL domain"/>
    <property type="match status" value="1"/>
</dbReference>
<keyword evidence="1" id="KW-1133">Transmembrane helix</keyword>
<dbReference type="InterPro" id="IPR035919">
    <property type="entry name" value="EAL_sf"/>
</dbReference>
<keyword evidence="1" id="KW-0472">Membrane</keyword>
<dbReference type="PANTHER" id="PTHR33121:SF79">
    <property type="entry name" value="CYCLIC DI-GMP PHOSPHODIESTERASE PDED-RELATED"/>
    <property type="match status" value="1"/>
</dbReference>
<accession>A0A136A359</accession>
<dbReference type="InterPro" id="IPR050706">
    <property type="entry name" value="Cyclic-di-GMP_PDE-like"/>
</dbReference>
<proteinExistence type="predicted"/>
<keyword evidence="4" id="KW-1185">Reference proteome</keyword>
<dbReference type="InterPro" id="IPR043128">
    <property type="entry name" value="Rev_trsase/Diguanyl_cyclase"/>
</dbReference>
<dbReference type="Gene3D" id="3.30.70.270">
    <property type="match status" value="1"/>
</dbReference>
<keyword evidence="1" id="KW-0812">Transmembrane</keyword>
<gene>
    <name evidence="3" type="ORF">AX660_06505</name>
</gene>
<feature type="transmembrane region" description="Helical" evidence="1">
    <location>
        <begin position="20"/>
        <end position="43"/>
    </location>
</feature>
<dbReference type="SUPFAM" id="SSF141868">
    <property type="entry name" value="EAL domain-like"/>
    <property type="match status" value="1"/>
</dbReference>
<feature type="transmembrane region" description="Helical" evidence="1">
    <location>
        <begin position="159"/>
        <end position="177"/>
    </location>
</feature>
<dbReference type="SMART" id="SM00052">
    <property type="entry name" value="EAL"/>
    <property type="match status" value="1"/>
</dbReference>
<feature type="transmembrane region" description="Helical" evidence="1">
    <location>
        <begin position="49"/>
        <end position="67"/>
    </location>
</feature>
<feature type="domain" description="EAL" evidence="2">
    <location>
        <begin position="478"/>
        <end position="731"/>
    </location>
</feature>
<dbReference type="GO" id="GO:0071111">
    <property type="term" value="F:cyclic-guanylate-specific phosphodiesterase activity"/>
    <property type="evidence" value="ECO:0007669"/>
    <property type="project" value="InterPro"/>
</dbReference>
<dbReference type="Pfam" id="PF00563">
    <property type="entry name" value="EAL"/>
    <property type="match status" value="1"/>
</dbReference>
<evidence type="ECO:0000259" key="2">
    <source>
        <dbReference type="PROSITE" id="PS50883"/>
    </source>
</evidence>
<feature type="transmembrane region" description="Helical" evidence="1">
    <location>
        <begin position="100"/>
        <end position="120"/>
    </location>
</feature>
<dbReference type="EMBL" id="LSNE01000003">
    <property type="protein sequence ID" value="KXI29689.1"/>
    <property type="molecule type" value="Genomic_DNA"/>
</dbReference>
<dbReference type="SUPFAM" id="SSF55073">
    <property type="entry name" value="Nucleotide cyclase"/>
    <property type="match status" value="1"/>
</dbReference>
<evidence type="ECO:0000313" key="4">
    <source>
        <dbReference type="Proteomes" id="UP000070299"/>
    </source>
</evidence>
<dbReference type="STRING" id="1799789.AX660_06505"/>
<feature type="transmembrane region" description="Helical" evidence="1">
    <location>
        <begin position="74"/>
        <end position="94"/>
    </location>
</feature>
<organism evidence="3 4">
    <name type="scientific">Paraglaciecola hydrolytica</name>
    <dbReference type="NCBI Taxonomy" id="1799789"/>
    <lineage>
        <taxon>Bacteria</taxon>
        <taxon>Pseudomonadati</taxon>
        <taxon>Pseudomonadota</taxon>
        <taxon>Gammaproteobacteria</taxon>
        <taxon>Alteromonadales</taxon>
        <taxon>Alteromonadaceae</taxon>
        <taxon>Paraglaciecola</taxon>
    </lineage>
</organism>
<dbReference type="AlphaFoldDB" id="A0A136A359"/>
<dbReference type="InterPro" id="IPR000160">
    <property type="entry name" value="GGDEF_dom"/>
</dbReference>
<dbReference type="InterPro" id="IPR001633">
    <property type="entry name" value="EAL_dom"/>
</dbReference>
<sequence>MLSDESPVGQQVEQWRISALRIMTVVGYLLYSIVAIHCCLNAMNTNISYIIPLIIAFYTLGILQLYFSKSHYYISVYTLLFSIVAAAICINLLVQIPTLAMLGPVFVFALPLVAFILLGAKAGVICMLLNIIPFIALLSGFQLNQLIEGHVYLDHANTYVMGIIFIFFNICVPLGVARASLAAKRLNQQVVAHNTVLQQQNTFYRTLFVKTEIAKLVVSNEGIISEMNVAAEKLLQCEFNELIHPLNLSSLFAEFRFDAIETVVNRTLAGRMKAFKLTRSDLCSNSYYFVTIQDVTAWALLQKTLAAQTILSKKRMLDTVTGLPNREWLDNKIKQMLSEPQVELSLIVCKINNTQFIEQKYGFQYLSQLVRKIAEHWQTKTHIRCHLASIGTGKLSIITELSPMDLQTQITAFIRLLPQVIMIDEQKLPVDIKVGIAFSDTSERNSDKLINNALYAVDSSPLQINYHDTVSQERFIEHQEINILLNEAISNNELSIVYQPKVKGDGRLVGVEALLRWHSKIIGIVSPAIFIPIAEKSGLVTQLTLWLVTAVCEQLHRWQQDGLKVVPVAINVSGNDLDQEYFHEHLVNSLVEFKISPQLVEIELTESSRSLDHGKALATTRYLANWGFCITLDDFGIGYSGLSKLMSYPVKKVKIDRQFIKGIHKDDRKAKVVEAIIAMCNVSHVEILAEGVEEFEEVDKLLLLGCSNFQGFVFSKPLDAERTSGLLKKQNVFAYDGITKAFIRPSS</sequence>
<feature type="transmembrane region" description="Helical" evidence="1">
    <location>
        <begin position="127"/>
        <end position="147"/>
    </location>
</feature>
<reference evidence="4" key="1">
    <citation type="submission" date="2016-02" db="EMBL/GenBank/DDBJ databases">
        <authorList>
            <person name="Schultz-Johansen M."/>
            <person name="Glaring M.A."/>
            <person name="Bech P.K."/>
            <person name="Stougaard P."/>
        </authorList>
    </citation>
    <scope>NUCLEOTIDE SEQUENCE [LARGE SCALE GENOMIC DNA]</scope>
    <source>
        <strain evidence="4">S66</strain>
    </source>
</reference>
<evidence type="ECO:0000256" key="1">
    <source>
        <dbReference type="SAM" id="Phobius"/>
    </source>
</evidence>
<dbReference type="PANTHER" id="PTHR33121">
    <property type="entry name" value="CYCLIC DI-GMP PHOSPHODIESTERASE PDEF"/>
    <property type="match status" value="1"/>
</dbReference>
<dbReference type="Proteomes" id="UP000070299">
    <property type="component" value="Unassembled WGS sequence"/>
</dbReference>
<dbReference type="PROSITE" id="PS50883">
    <property type="entry name" value="EAL"/>
    <property type="match status" value="1"/>
</dbReference>
<name>A0A136A359_9ALTE</name>
<dbReference type="InterPro" id="IPR029787">
    <property type="entry name" value="Nucleotide_cyclase"/>
</dbReference>
<comment type="caution">
    <text evidence="3">The sequence shown here is derived from an EMBL/GenBank/DDBJ whole genome shotgun (WGS) entry which is preliminary data.</text>
</comment>
<protein>
    <recommendedName>
        <fullName evidence="2">EAL domain-containing protein</fullName>
    </recommendedName>
</protein>